<evidence type="ECO:0000313" key="2">
    <source>
        <dbReference type="EMBL" id="RVU33699.1"/>
    </source>
</evidence>
<gene>
    <name evidence="2" type="ORF">EOI86_21345</name>
</gene>
<evidence type="ECO:0000313" key="3">
    <source>
        <dbReference type="Proteomes" id="UP000287447"/>
    </source>
</evidence>
<proteinExistence type="predicted"/>
<keyword evidence="1" id="KW-0812">Transmembrane</keyword>
<evidence type="ECO:0008006" key="4">
    <source>
        <dbReference type="Google" id="ProtNLM"/>
    </source>
</evidence>
<dbReference type="Proteomes" id="UP000287447">
    <property type="component" value="Unassembled WGS sequence"/>
</dbReference>
<accession>A0A3S3UKZ3</accession>
<dbReference type="RefSeq" id="WP_127767729.1">
    <property type="nucleotide sequence ID" value="NZ_SADE01000004.1"/>
</dbReference>
<organism evidence="2 3">
    <name type="scientific">Hwanghaeella grinnelliae</name>
    <dbReference type="NCBI Taxonomy" id="2500179"/>
    <lineage>
        <taxon>Bacteria</taxon>
        <taxon>Pseudomonadati</taxon>
        <taxon>Pseudomonadota</taxon>
        <taxon>Alphaproteobacteria</taxon>
        <taxon>Rhodospirillales</taxon>
        <taxon>Rhodospirillaceae</taxon>
        <taxon>Hwanghaeella</taxon>
    </lineage>
</organism>
<dbReference type="Pfam" id="PF09608">
    <property type="entry name" value="Alph_Pro_TM"/>
    <property type="match status" value="1"/>
</dbReference>
<keyword evidence="1" id="KW-0472">Membrane</keyword>
<name>A0A3S3UKZ3_9PROT</name>
<dbReference type="AlphaFoldDB" id="A0A3S3UKZ3"/>
<dbReference type="OrthoDB" id="9815212at2"/>
<keyword evidence="1" id="KW-1133">Transmembrane helix</keyword>
<reference evidence="3" key="1">
    <citation type="submission" date="2019-01" db="EMBL/GenBank/DDBJ databases">
        <title>Gri0909 isolated from a small marine red alga.</title>
        <authorList>
            <person name="Kim J."/>
            <person name="Jeong S.E."/>
            <person name="Jeon C.O."/>
        </authorList>
    </citation>
    <scope>NUCLEOTIDE SEQUENCE [LARGE SCALE GENOMIC DNA]</scope>
    <source>
        <strain evidence="3">Gri0909</strain>
    </source>
</reference>
<sequence>MASGTDGSMISISRLSPLVLTTAIFLGIIAPRNAQAEPLIADLSDHLVAITTGFTGTELLLFGSIEEDGDVIVVVHGPPTDVTVRRKERIAGIWMNRDSMTFEETPSFYHVAMTQGATEGLPLPVLHRHQIGAQNIRMIAPQGEDPVEIENFRSSLIRNQQAHGLYSAVPGTIQKRGQRLFRTSVYFPANVPIGTYVIETLLARNGEIQSGQTTPLFVSKVGAGAQIFRIANTFPALHGILAIIVAMAAGFAANWVFRKLG</sequence>
<dbReference type="InterPro" id="IPR019088">
    <property type="entry name" value="CHP02186-rel_TM"/>
</dbReference>
<evidence type="ECO:0000256" key="1">
    <source>
        <dbReference type="SAM" id="Phobius"/>
    </source>
</evidence>
<keyword evidence="3" id="KW-1185">Reference proteome</keyword>
<feature type="transmembrane region" description="Helical" evidence="1">
    <location>
        <begin position="236"/>
        <end position="257"/>
    </location>
</feature>
<dbReference type="EMBL" id="SADE01000004">
    <property type="protein sequence ID" value="RVU33699.1"/>
    <property type="molecule type" value="Genomic_DNA"/>
</dbReference>
<protein>
    <recommendedName>
        <fullName evidence="4">TIGR02186 family protein</fullName>
    </recommendedName>
</protein>
<comment type="caution">
    <text evidence="2">The sequence shown here is derived from an EMBL/GenBank/DDBJ whole genome shotgun (WGS) entry which is preliminary data.</text>
</comment>